<dbReference type="Pfam" id="PF13379">
    <property type="entry name" value="NMT1_2"/>
    <property type="match status" value="1"/>
</dbReference>
<keyword evidence="2" id="KW-0813">Transport</keyword>
<evidence type="ECO:0000256" key="5">
    <source>
        <dbReference type="ARBA" id="ARBA00023136"/>
    </source>
</evidence>
<dbReference type="SUPFAM" id="SSF53850">
    <property type="entry name" value="Periplasmic binding protein-like II"/>
    <property type="match status" value="1"/>
</dbReference>
<organism evidence="6 7">
    <name type="scientific">Phenylobacterium deserti</name>
    <dbReference type="NCBI Taxonomy" id="1914756"/>
    <lineage>
        <taxon>Bacteria</taxon>
        <taxon>Pseudomonadati</taxon>
        <taxon>Pseudomonadota</taxon>
        <taxon>Alphaproteobacteria</taxon>
        <taxon>Caulobacterales</taxon>
        <taxon>Caulobacteraceae</taxon>
        <taxon>Phenylobacterium</taxon>
    </lineage>
</organism>
<accession>A0A328AEZ2</accession>
<evidence type="ECO:0000313" key="7">
    <source>
        <dbReference type="Proteomes" id="UP000249725"/>
    </source>
</evidence>
<evidence type="ECO:0000313" key="6">
    <source>
        <dbReference type="EMBL" id="RAK51358.1"/>
    </source>
</evidence>
<keyword evidence="3" id="KW-1003">Cell membrane</keyword>
<evidence type="ECO:0000256" key="1">
    <source>
        <dbReference type="ARBA" id="ARBA00004308"/>
    </source>
</evidence>
<dbReference type="EMBL" id="QFYR01000004">
    <property type="protein sequence ID" value="RAK51358.1"/>
    <property type="molecule type" value="Genomic_DNA"/>
</dbReference>
<dbReference type="AlphaFoldDB" id="A0A328AEZ2"/>
<evidence type="ECO:0000256" key="4">
    <source>
        <dbReference type="ARBA" id="ARBA00022519"/>
    </source>
</evidence>
<keyword evidence="7" id="KW-1185">Reference proteome</keyword>
<dbReference type="PANTHER" id="PTHR30024:SF43">
    <property type="entry name" value="BLL4572 PROTEIN"/>
    <property type="match status" value="1"/>
</dbReference>
<comment type="caution">
    <text evidence="6">The sequence shown here is derived from an EMBL/GenBank/DDBJ whole genome shotgun (WGS) entry which is preliminary data.</text>
</comment>
<dbReference type="PANTHER" id="PTHR30024">
    <property type="entry name" value="ALIPHATIC SULFONATES-BINDING PROTEIN-RELATED"/>
    <property type="match status" value="1"/>
</dbReference>
<protein>
    <submittedName>
        <fullName evidence="6">Thiamine biosynthesis protein</fullName>
    </submittedName>
</protein>
<evidence type="ECO:0000256" key="3">
    <source>
        <dbReference type="ARBA" id="ARBA00022475"/>
    </source>
</evidence>
<keyword evidence="5" id="KW-0472">Membrane</keyword>
<dbReference type="InterPro" id="IPR044527">
    <property type="entry name" value="NrtA/CpmA_ABC-bd_dom"/>
</dbReference>
<dbReference type="GO" id="GO:0012505">
    <property type="term" value="C:endomembrane system"/>
    <property type="evidence" value="ECO:0007669"/>
    <property type="project" value="UniProtKB-SubCell"/>
</dbReference>
<dbReference type="OrthoDB" id="570524at2"/>
<sequence length="324" mass="34295">MRLKLGFVPLTDAAPLIVAQALGFFADEGLTVELSREVSWATVRDKVAVGALDGAHMLAPMALAANLGLGSEPAPLIAPMALSHNGAAVTLASRLLPAEEPDAAGLARLVRRRKEQDASPLTFAVVFPYSIHNYLLRAWMAQAGIDPDLDVRLTVAPPPRMAELLAGGVIEGFCAGEPWSTAAATRGVGRLAVRAGELWGHAPDKVLGVTDGWAGEDPARLQALVRALLRAAAWADSPAHRAELAHLLAEPQYVGVEAAVIEEGLRHIRFHADGANVPKLQDAAWLLEQMVLWGQAGAGLDIKAAAARVYRPDLFEAATTTPIR</sequence>
<proteinExistence type="predicted"/>
<evidence type="ECO:0000256" key="2">
    <source>
        <dbReference type="ARBA" id="ARBA00022448"/>
    </source>
</evidence>
<dbReference type="CDD" id="cd13553">
    <property type="entry name" value="PBP2_NrtA_CpmA_like"/>
    <property type="match status" value="1"/>
</dbReference>
<name>A0A328AEZ2_9CAUL</name>
<dbReference type="Proteomes" id="UP000249725">
    <property type="component" value="Unassembled WGS sequence"/>
</dbReference>
<dbReference type="Gene3D" id="3.40.190.10">
    <property type="entry name" value="Periplasmic binding protein-like II"/>
    <property type="match status" value="2"/>
</dbReference>
<comment type="subcellular location">
    <subcellularLocation>
        <location evidence="1">Endomembrane system</location>
    </subcellularLocation>
</comment>
<dbReference type="RefSeq" id="WP_111515893.1">
    <property type="nucleotide sequence ID" value="NZ_QFYR01000004.1"/>
</dbReference>
<gene>
    <name evidence="6" type="ORF">DJ018_15560</name>
</gene>
<reference evidence="7" key="1">
    <citation type="submission" date="2018-05" db="EMBL/GenBank/DDBJ databases">
        <authorList>
            <person name="Li X."/>
        </authorList>
    </citation>
    <scope>NUCLEOTIDE SEQUENCE [LARGE SCALE GENOMIC DNA]</scope>
    <source>
        <strain evidence="7">YIM 73061</strain>
    </source>
</reference>
<keyword evidence="4" id="KW-0997">Cell inner membrane</keyword>